<dbReference type="AlphaFoldDB" id="A0A8J3K509"/>
<proteinExistence type="predicted"/>
<dbReference type="Proteomes" id="UP000619293">
    <property type="component" value="Unassembled WGS sequence"/>
</dbReference>
<evidence type="ECO:0000313" key="3">
    <source>
        <dbReference type="Proteomes" id="UP000619293"/>
    </source>
</evidence>
<keyword evidence="3" id="KW-1185">Reference proteome</keyword>
<accession>A0A8J3K509</accession>
<evidence type="ECO:0000313" key="2">
    <source>
        <dbReference type="EMBL" id="GIF90780.1"/>
    </source>
</evidence>
<dbReference type="EMBL" id="BONG01000026">
    <property type="protein sequence ID" value="GIF90780.1"/>
    <property type="molecule type" value="Genomic_DNA"/>
</dbReference>
<dbReference type="InterPro" id="IPR051908">
    <property type="entry name" value="Ribosomal_N-acetyltransferase"/>
</dbReference>
<sequence length="240" mass="26528">MTRPPIRADHRFMLIDHFPLVGLRITTPRLQLRLPDAEELATLADVAADGVHDPAYMPFRIRWTELPPAERARSVVLHHWGLLGQWTPKAWKLPLTVFHEGAPVGMQMLKATDLAVTAECATASWLGLRHQRQGVGAEMRAAVAHLAFIHLGATDLVSAAFTDNVSSLGVSAKLGYAHDGIERHDDQGRLRVIRRLRLSRQAWQERDRPPVTVEGLAPCLPLLGLADGPPSDQDRPATTE</sequence>
<dbReference type="SUPFAM" id="SSF55729">
    <property type="entry name" value="Acyl-CoA N-acyltransferases (Nat)"/>
    <property type="match status" value="1"/>
</dbReference>
<keyword evidence="2" id="KW-0808">Transferase</keyword>
<gene>
    <name evidence="2" type="ORF">Cch02nite_42240</name>
</gene>
<name>A0A8J3K509_9ACTN</name>
<dbReference type="GO" id="GO:0008999">
    <property type="term" value="F:protein-N-terminal-alanine acetyltransferase activity"/>
    <property type="evidence" value="ECO:0007669"/>
    <property type="project" value="TreeGrafter"/>
</dbReference>
<evidence type="ECO:0000259" key="1">
    <source>
        <dbReference type="Pfam" id="PF13302"/>
    </source>
</evidence>
<dbReference type="PANTHER" id="PTHR43441">
    <property type="entry name" value="RIBOSOMAL-PROTEIN-SERINE ACETYLTRANSFERASE"/>
    <property type="match status" value="1"/>
</dbReference>
<dbReference type="Pfam" id="PF13302">
    <property type="entry name" value="Acetyltransf_3"/>
    <property type="match status" value="1"/>
</dbReference>
<comment type="caution">
    <text evidence="2">The sequence shown here is derived from an EMBL/GenBank/DDBJ whole genome shotgun (WGS) entry which is preliminary data.</text>
</comment>
<dbReference type="GO" id="GO:1990189">
    <property type="term" value="F:protein N-terminal-serine acetyltransferase activity"/>
    <property type="evidence" value="ECO:0007669"/>
    <property type="project" value="TreeGrafter"/>
</dbReference>
<dbReference type="InterPro" id="IPR000182">
    <property type="entry name" value="GNAT_dom"/>
</dbReference>
<feature type="domain" description="N-acetyltransferase" evidence="1">
    <location>
        <begin position="29"/>
        <end position="176"/>
    </location>
</feature>
<protein>
    <submittedName>
        <fullName evidence="2">Putative succinyl-CoA transferase</fullName>
    </submittedName>
</protein>
<dbReference type="Gene3D" id="3.40.630.30">
    <property type="match status" value="1"/>
</dbReference>
<dbReference type="PANTHER" id="PTHR43441:SF11">
    <property type="entry name" value="RIBOSOMAL-PROTEIN-SERINE ACETYLTRANSFERASE"/>
    <property type="match status" value="1"/>
</dbReference>
<dbReference type="InterPro" id="IPR016181">
    <property type="entry name" value="Acyl_CoA_acyltransferase"/>
</dbReference>
<dbReference type="GO" id="GO:0005737">
    <property type="term" value="C:cytoplasm"/>
    <property type="evidence" value="ECO:0007669"/>
    <property type="project" value="TreeGrafter"/>
</dbReference>
<reference evidence="2 3" key="1">
    <citation type="submission" date="2021-01" db="EMBL/GenBank/DDBJ databases">
        <title>Whole genome shotgun sequence of Catellatospora chokoriensis NBRC 107358.</title>
        <authorList>
            <person name="Komaki H."/>
            <person name="Tamura T."/>
        </authorList>
    </citation>
    <scope>NUCLEOTIDE SEQUENCE [LARGE SCALE GENOMIC DNA]</scope>
    <source>
        <strain evidence="2 3">NBRC 107358</strain>
    </source>
</reference>
<organism evidence="2 3">
    <name type="scientific">Catellatospora chokoriensis</name>
    <dbReference type="NCBI Taxonomy" id="310353"/>
    <lineage>
        <taxon>Bacteria</taxon>
        <taxon>Bacillati</taxon>
        <taxon>Actinomycetota</taxon>
        <taxon>Actinomycetes</taxon>
        <taxon>Micromonosporales</taxon>
        <taxon>Micromonosporaceae</taxon>
        <taxon>Catellatospora</taxon>
    </lineage>
</organism>